<dbReference type="PANTHER" id="PTHR43353:SF5">
    <property type="entry name" value="SUCCINATE-SEMIALDEHYDE DEHYDROGENASE, MITOCHONDRIAL"/>
    <property type="match status" value="1"/>
</dbReference>
<dbReference type="InterPro" id="IPR029510">
    <property type="entry name" value="Ald_DH_CS_GLU"/>
</dbReference>
<dbReference type="InterPro" id="IPR050740">
    <property type="entry name" value="Aldehyde_DH_Superfamily"/>
</dbReference>
<dbReference type="InterPro" id="IPR016161">
    <property type="entry name" value="Ald_DH/histidinol_DH"/>
</dbReference>
<evidence type="ECO:0000313" key="10">
    <source>
        <dbReference type="EMBL" id="JAV93582.1"/>
    </source>
</evidence>
<feature type="active site" evidence="7">
    <location>
        <position position="276"/>
    </location>
</feature>
<dbReference type="InterPro" id="IPR016162">
    <property type="entry name" value="Ald_DH_N"/>
</dbReference>
<dbReference type="KEGG" id="ppyr:116164796"/>
<dbReference type="GeneID" id="116164796"/>
<dbReference type="FunFam" id="3.40.605.10:FF:000005">
    <property type="entry name" value="Succinate-semialdehyde dehydrogenase I"/>
    <property type="match status" value="1"/>
</dbReference>
<dbReference type="RefSeq" id="XP_031334875.1">
    <property type="nucleotide sequence ID" value="XM_031479015.1"/>
</dbReference>
<dbReference type="GO" id="GO:0009450">
    <property type="term" value="P:gamma-aminobutyric acid catabolic process"/>
    <property type="evidence" value="ECO:0007669"/>
    <property type="project" value="TreeGrafter"/>
</dbReference>
<evidence type="ECO:0000256" key="8">
    <source>
        <dbReference type="RuleBase" id="RU003345"/>
    </source>
</evidence>
<evidence type="ECO:0000256" key="5">
    <source>
        <dbReference type="ARBA" id="ARBA00023002"/>
    </source>
</evidence>
<evidence type="ECO:0000256" key="6">
    <source>
        <dbReference type="ARBA" id="ARBA00030806"/>
    </source>
</evidence>
<evidence type="ECO:0000256" key="3">
    <source>
        <dbReference type="ARBA" id="ARBA00013051"/>
    </source>
</evidence>
<dbReference type="Pfam" id="PF00171">
    <property type="entry name" value="Aldedh"/>
    <property type="match status" value="1"/>
</dbReference>
<dbReference type="InterPro" id="IPR015590">
    <property type="entry name" value="Aldehyde_DH_dom"/>
</dbReference>
<evidence type="ECO:0000256" key="1">
    <source>
        <dbReference type="ARBA" id="ARBA00005176"/>
    </source>
</evidence>
<dbReference type="FunFam" id="3.40.309.10:FF:000004">
    <property type="entry name" value="Succinate-semialdehyde dehydrogenase I"/>
    <property type="match status" value="1"/>
</dbReference>
<accession>A0A1Y1N6N9</accession>
<dbReference type="CDD" id="cd07103">
    <property type="entry name" value="ALDH_F5_SSADH_GabD"/>
    <property type="match status" value="1"/>
</dbReference>
<proteinExistence type="inferred from homology"/>
<dbReference type="InterPro" id="IPR016160">
    <property type="entry name" value="Ald_DH_CS_CYS"/>
</dbReference>
<dbReference type="Gene3D" id="3.40.605.10">
    <property type="entry name" value="Aldehyde Dehydrogenase, Chain A, domain 1"/>
    <property type="match status" value="1"/>
</dbReference>
<name>A0A1Y1N6N9_PHOPY</name>
<evidence type="ECO:0000256" key="4">
    <source>
        <dbReference type="ARBA" id="ARBA00019842"/>
    </source>
</evidence>
<dbReference type="EC" id="1.2.1.24" evidence="3"/>
<dbReference type="PROSITE" id="PS00687">
    <property type="entry name" value="ALDEHYDE_DEHYDR_GLU"/>
    <property type="match status" value="1"/>
</dbReference>
<dbReference type="EMBL" id="GEZM01011231">
    <property type="protein sequence ID" value="JAV93582.1"/>
    <property type="molecule type" value="Transcribed_RNA"/>
</dbReference>
<comment type="pathway">
    <text evidence="1">Amino-acid degradation; 4-aminobutanoate degradation.</text>
</comment>
<dbReference type="PANTHER" id="PTHR43353">
    <property type="entry name" value="SUCCINATE-SEMIALDEHYDE DEHYDROGENASE, MITOCHONDRIAL"/>
    <property type="match status" value="1"/>
</dbReference>
<dbReference type="CTD" id="43092"/>
<evidence type="ECO:0000256" key="7">
    <source>
        <dbReference type="PROSITE-ProRule" id="PRU10007"/>
    </source>
</evidence>
<dbReference type="FunFam" id="3.40.605.10:FF:000026">
    <property type="entry name" value="Aldehyde dehydrogenase, putative"/>
    <property type="match status" value="1"/>
</dbReference>
<evidence type="ECO:0000256" key="2">
    <source>
        <dbReference type="ARBA" id="ARBA00009986"/>
    </source>
</evidence>
<reference evidence="10" key="1">
    <citation type="journal article" date="2016" name="Sci. Rep.">
        <title>Molecular characterization of firefly nuptial gifts: a multi-omics approach sheds light on postcopulatory sexual selection.</title>
        <authorList>
            <person name="Al-Wathiqui N."/>
            <person name="Fallon T.R."/>
            <person name="South A."/>
            <person name="Weng J.K."/>
            <person name="Lewis S.M."/>
        </authorList>
    </citation>
    <scope>NUCLEOTIDE SEQUENCE</scope>
</reference>
<evidence type="ECO:0000259" key="9">
    <source>
        <dbReference type="Pfam" id="PF00171"/>
    </source>
</evidence>
<keyword evidence="5 8" id="KW-0560">Oxidoreductase</keyword>
<dbReference type="Gene3D" id="3.40.309.10">
    <property type="entry name" value="Aldehyde Dehydrogenase, Chain A, domain 2"/>
    <property type="match status" value="1"/>
</dbReference>
<comment type="similarity">
    <text evidence="2 8">Belongs to the aldehyde dehydrogenase family.</text>
</comment>
<sequence length="505" mass="54148">MFRVTATLRNLSDTMEKCRHLSRLHVFKENGYINGKWVTSKGAECFNVLNPASGDVIATLPDMNVEDAQDAIDAAANAFKTWRFVTPKQRSELLRKWFNLLEANKDDIAEIMTAESGKPLGEAKVEVTYGNSFIEWFSEEARRIHGEILTSPSVDRNIFYVMEPIGVAALITPWNFPHAMITRKAGAALAAGCTCVVKPSGDTPLTALALAQLAADAGIPAGVFNVLSSEHKHSPSIGKLLCESRSVAGISFTGSTTVGKLLYSQCAAGVKRIALELGGNAPFIVFNSANIQQAVKGAMIAKYRNCGQACVAANRILVQGDVYDKFVNEFVKEVKALKIGAGTEPGVNVGPLINKAHFQKVCSLVENAVCKGAKASVGGKPATSHGELFYEPTVLVDVTPDMKIYNEEVFGPVATLVRFSTEAEALNIANGTESGLAAYFYSQDMSQILRVGRLIEAGMIGINEGLISTAEAPFGGVKQSGIGREGSRHGLQEYTNIKYICLGAS</sequence>
<dbReference type="AlphaFoldDB" id="A0A1Y1N6N9"/>
<dbReference type="PROSITE" id="PS00070">
    <property type="entry name" value="ALDEHYDE_DEHYDR_CYS"/>
    <property type="match status" value="1"/>
</dbReference>
<dbReference type="OrthoDB" id="310895at2759"/>
<dbReference type="InterPro" id="IPR016163">
    <property type="entry name" value="Ald_DH_C"/>
</dbReference>
<protein>
    <recommendedName>
        <fullName evidence="4">Succinate-semialdehyde dehydrogenase, mitochondrial</fullName>
        <ecNumber evidence="3">1.2.1.24</ecNumber>
    </recommendedName>
    <alternativeName>
        <fullName evidence="6">NAD(+)-dependent succinic semialdehyde dehydrogenase</fullName>
    </alternativeName>
</protein>
<dbReference type="GO" id="GO:0004777">
    <property type="term" value="F:succinate-semialdehyde dehydrogenase (NAD+) activity"/>
    <property type="evidence" value="ECO:0007669"/>
    <property type="project" value="UniProtKB-EC"/>
</dbReference>
<dbReference type="GO" id="GO:0005739">
    <property type="term" value="C:mitochondrion"/>
    <property type="evidence" value="ECO:0007669"/>
    <property type="project" value="TreeGrafter"/>
</dbReference>
<organism evidence="10">
    <name type="scientific">Photinus pyralis</name>
    <name type="common">Common eastern firefly</name>
    <name type="synonym">Lampyris pyralis</name>
    <dbReference type="NCBI Taxonomy" id="7054"/>
    <lineage>
        <taxon>Eukaryota</taxon>
        <taxon>Metazoa</taxon>
        <taxon>Ecdysozoa</taxon>
        <taxon>Arthropoda</taxon>
        <taxon>Hexapoda</taxon>
        <taxon>Insecta</taxon>
        <taxon>Pterygota</taxon>
        <taxon>Neoptera</taxon>
        <taxon>Endopterygota</taxon>
        <taxon>Coleoptera</taxon>
        <taxon>Polyphaga</taxon>
        <taxon>Elateriformia</taxon>
        <taxon>Elateroidea</taxon>
        <taxon>Lampyridae</taxon>
        <taxon>Lampyrinae</taxon>
        <taxon>Photinus</taxon>
    </lineage>
</organism>
<dbReference type="SUPFAM" id="SSF53720">
    <property type="entry name" value="ALDH-like"/>
    <property type="match status" value="1"/>
</dbReference>
<feature type="domain" description="Aldehyde dehydrogenase" evidence="9">
    <location>
        <begin position="37"/>
        <end position="500"/>
    </location>
</feature>